<evidence type="ECO:0000256" key="9">
    <source>
        <dbReference type="SAM" id="SignalP"/>
    </source>
</evidence>
<dbReference type="RefSeq" id="WP_169586524.1">
    <property type="nucleotide sequence ID" value="NZ_JABBGK010000001.1"/>
</dbReference>
<dbReference type="NCBIfam" id="TIGR00710">
    <property type="entry name" value="efflux_Bcr_CflA"/>
    <property type="match status" value="1"/>
</dbReference>
<gene>
    <name evidence="11" type="ORF">HHL25_01365</name>
</gene>
<accession>A0A7Y0FUP7</accession>
<organism evidence="11 12">
    <name type="scientific">Rhizobium terricola</name>
    <dbReference type="NCBI Taxonomy" id="2728849"/>
    <lineage>
        <taxon>Bacteria</taxon>
        <taxon>Pseudomonadati</taxon>
        <taxon>Pseudomonadota</taxon>
        <taxon>Alphaproteobacteria</taxon>
        <taxon>Hyphomicrobiales</taxon>
        <taxon>Rhizobiaceae</taxon>
        <taxon>Rhizobium/Agrobacterium group</taxon>
        <taxon>Rhizobium</taxon>
    </lineage>
</organism>
<dbReference type="PROSITE" id="PS50850">
    <property type="entry name" value="MFS"/>
    <property type="match status" value="1"/>
</dbReference>
<feature type="signal peptide" evidence="9">
    <location>
        <begin position="1"/>
        <end position="26"/>
    </location>
</feature>
<comment type="similarity">
    <text evidence="2 8">Belongs to the major facilitator superfamily. Bcr/CmlA family.</text>
</comment>
<keyword evidence="8" id="KW-0997">Cell inner membrane</keyword>
<evidence type="ECO:0000256" key="4">
    <source>
        <dbReference type="ARBA" id="ARBA00022475"/>
    </source>
</evidence>
<evidence type="ECO:0000313" key="12">
    <source>
        <dbReference type="Proteomes" id="UP000541470"/>
    </source>
</evidence>
<dbReference type="InterPro" id="IPR004812">
    <property type="entry name" value="Efflux_drug-R_Bcr/CmlA"/>
</dbReference>
<feature type="transmembrane region" description="Helical" evidence="8">
    <location>
        <begin position="103"/>
        <end position="124"/>
    </location>
</feature>
<keyword evidence="4" id="KW-1003">Cell membrane</keyword>
<evidence type="ECO:0000256" key="8">
    <source>
        <dbReference type="RuleBase" id="RU365088"/>
    </source>
</evidence>
<feature type="transmembrane region" description="Helical" evidence="8">
    <location>
        <begin position="136"/>
        <end position="158"/>
    </location>
</feature>
<feature type="chain" id="PRO_5031385677" description="Bcr/CflA family efflux transporter" evidence="9">
    <location>
        <begin position="27"/>
        <end position="404"/>
    </location>
</feature>
<evidence type="ECO:0000256" key="2">
    <source>
        <dbReference type="ARBA" id="ARBA00006236"/>
    </source>
</evidence>
<dbReference type="Proteomes" id="UP000541470">
    <property type="component" value="Unassembled WGS sequence"/>
</dbReference>
<keyword evidence="9" id="KW-0732">Signal</keyword>
<name>A0A7Y0FUP7_9HYPH</name>
<evidence type="ECO:0000256" key="7">
    <source>
        <dbReference type="ARBA" id="ARBA00023136"/>
    </source>
</evidence>
<evidence type="ECO:0000256" key="3">
    <source>
        <dbReference type="ARBA" id="ARBA00022448"/>
    </source>
</evidence>
<dbReference type="InterPro" id="IPR020846">
    <property type="entry name" value="MFS_dom"/>
</dbReference>
<dbReference type="Pfam" id="PF07690">
    <property type="entry name" value="MFS_1"/>
    <property type="match status" value="1"/>
</dbReference>
<feature type="transmembrane region" description="Helical" evidence="8">
    <location>
        <begin position="345"/>
        <end position="366"/>
    </location>
</feature>
<sequence length="404" mass="41222">MDKKTSPKTLPIAVALGSLCALGPFATDMHVAAMPRMAGDLATTDATIQMSMMTYFVGFTLGQLFYGPASDRLGRKPVIYLALAIFLAASLGCILSATANQMLAFRFLQGIGGSIGMVIASAAIRDLFSGHAAAKLMSMVVLVLGLAPVIAPLAGSLILTFAEWRAIFVVMAALSVAVALIVATLLPETRMSELRATVKPGAALHWYGRLLVSRSFIPYAGALALAQGGFFAYIAGSSFALINVYGLSPITYSLVFALNSVGIGIGTQIAPRLAQQLGIRGVVKVSSLLYAAAGLALVGMELSGLGTVYSVCALLFVMVVGVGGIMPSCNVLAMEAHGAISGTAAALMGALGFGAGALGSFAIGVLDDGTALPMLSIIAIGGIATAVVAHLTFGPSHVAHEPEI</sequence>
<evidence type="ECO:0000313" key="11">
    <source>
        <dbReference type="EMBL" id="NML72764.1"/>
    </source>
</evidence>
<evidence type="ECO:0000256" key="1">
    <source>
        <dbReference type="ARBA" id="ARBA00004651"/>
    </source>
</evidence>
<keyword evidence="12" id="KW-1185">Reference proteome</keyword>
<evidence type="ECO:0000259" key="10">
    <source>
        <dbReference type="PROSITE" id="PS50850"/>
    </source>
</evidence>
<feature type="transmembrane region" description="Helical" evidence="8">
    <location>
        <begin position="250"/>
        <end position="270"/>
    </location>
</feature>
<evidence type="ECO:0000256" key="6">
    <source>
        <dbReference type="ARBA" id="ARBA00022989"/>
    </source>
</evidence>
<evidence type="ECO:0000256" key="5">
    <source>
        <dbReference type="ARBA" id="ARBA00022692"/>
    </source>
</evidence>
<dbReference type="Gene3D" id="1.20.1720.10">
    <property type="entry name" value="Multidrug resistance protein D"/>
    <property type="match status" value="1"/>
</dbReference>
<dbReference type="SUPFAM" id="SSF103473">
    <property type="entry name" value="MFS general substrate transporter"/>
    <property type="match status" value="1"/>
</dbReference>
<dbReference type="PANTHER" id="PTHR23502">
    <property type="entry name" value="MAJOR FACILITATOR SUPERFAMILY"/>
    <property type="match status" value="1"/>
</dbReference>
<dbReference type="EMBL" id="JABBGK010000001">
    <property type="protein sequence ID" value="NML72764.1"/>
    <property type="molecule type" value="Genomic_DNA"/>
</dbReference>
<comment type="caution">
    <text evidence="8">Lacks conserved residue(s) required for the propagation of feature annotation.</text>
</comment>
<dbReference type="GO" id="GO:1990961">
    <property type="term" value="P:xenobiotic detoxification by transmembrane export across the plasma membrane"/>
    <property type="evidence" value="ECO:0007669"/>
    <property type="project" value="InterPro"/>
</dbReference>
<dbReference type="InterPro" id="IPR011701">
    <property type="entry name" value="MFS"/>
</dbReference>
<comment type="caution">
    <text evidence="11">The sequence shown here is derived from an EMBL/GenBank/DDBJ whole genome shotgun (WGS) entry which is preliminary data.</text>
</comment>
<feature type="transmembrane region" description="Helical" evidence="8">
    <location>
        <begin position="282"/>
        <end position="302"/>
    </location>
</feature>
<feature type="transmembrane region" description="Helical" evidence="8">
    <location>
        <begin position="372"/>
        <end position="393"/>
    </location>
</feature>
<comment type="subcellular location">
    <subcellularLocation>
        <location evidence="8">Cell inner membrane</location>
        <topology evidence="8">Multi-pass membrane protein</topology>
    </subcellularLocation>
    <subcellularLocation>
        <location evidence="1">Cell membrane</location>
        <topology evidence="1">Multi-pass membrane protein</topology>
    </subcellularLocation>
</comment>
<feature type="transmembrane region" description="Helical" evidence="8">
    <location>
        <begin position="308"/>
        <end position="333"/>
    </location>
</feature>
<protein>
    <recommendedName>
        <fullName evidence="8">Bcr/CflA family efflux transporter</fullName>
    </recommendedName>
</protein>
<keyword evidence="6 8" id="KW-1133">Transmembrane helix</keyword>
<dbReference type="GO" id="GO:0005886">
    <property type="term" value="C:plasma membrane"/>
    <property type="evidence" value="ECO:0007669"/>
    <property type="project" value="UniProtKB-SubCell"/>
</dbReference>
<dbReference type="AlphaFoldDB" id="A0A7Y0FUP7"/>
<keyword evidence="3 8" id="KW-0813">Transport</keyword>
<proteinExistence type="inferred from homology"/>
<keyword evidence="5 8" id="KW-0812">Transmembrane</keyword>
<dbReference type="GO" id="GO:0042910">
    <property type="term" value="F:xenobiotic transmembrane transporter activity"/>
    <property type="evidence" value="ECO:0007669"/>
    <property type="project" value="InterPro"/>
</dbReference>
<reference evidence="11 12" key="1">
    <citation type="submission" date="2020-04" db="EMBL/GenBank/DDBJ databases">
        <title>Rhizobium sp. S-51 isolated from soil.</title>
        <authorList>
            <person name="Dahal R.H."/>
        </authorList>
    </citation>
    <scope>NUCLEOTIDE SEQUENCE [LARGE SCALE GENOMIC DNA]</scope>
    <source>
        <strain evidence="11 12">S-51</strain>
    </source>
</reference>
<feature type="domain" description="Major facilitator superfamily (MFS) profile" evidence="10">
    <location>
        <begin position="9"/>
        <end position="397"/>
    </location>
</feature>
<feature type="transmembrane region" description="Helical" evidence="8">
    <location>
        <begin position="78"/>
        <end position="97"/>
    </location>
</feature>
<keyword evidence="7 8" id="KW-0472">Membrane</keyword>
<feature type="transmembrane region" description="Helical" evidence="8">
    <location>
        <begin position="164"/>
        <end position="186"/>
    </location>
</feature>
<dbReference type="PANTHER" id="PTHR23502:SF132">
    <property type="entry name" value="POLYAMINE TRANSPORTER 2-RELATED"/>
    <property type="match status" value="1"/>
</dbReference>
<feature type="transmembrane region" description="Helical" evidence="8">
    <location>
        <begin position="216"/>
        <end position="244"/>
    </location>
</feature>
<dbReference type="CDD" id="cd17320">
    <property type="entry name" value="MFS_MdfA_MDR_like"/>
    <property type="match status" value="1"/>
</dbReference>
<dbReference type="InterPro" id="IPR036259">
    <property type="entry name" value="MFS_trans_sf"/>
</dbReference>